<dbReference type="PANTHER" id="PTHR11319:SF35">
    <property type="entry name" value="OUTER MEMBRANE PROTEIN PMPC-RELATED"/>
    <property type="match status" value="1"/>
</dbReference>
<feature type="region of interest" description="Disordered" evidence="1">
    <location>
        <begin position="18"/>
        <end position="48"/>
    </location>
</feature>
<keyword evidence="4" id="KW-1185">Reference proteome</keyword>
<feature type="region of interest" description="Disordered" evidence="1">
    <location>
        <begin position="1036"/>
        <end position="1176"/>
    </location>
</feature>
<dbReference type="Proteomes" id="UP000225706">
    <property type="component" value="Unassembled WGS sequence"/>
</dbReference>
<feature type="compositionally biased region" description="Basic and acidic residues" evidence="1">
    <location>
        <begin position="942"/>
        <end position="951"/>
    </location>
</feature>
<feature type="compositionally biased region" description="Acidic residues" evidence="1">
    <location>
        <begin position="39"/>
        <end position="48"/>
    </location>
</feature>
<dbReference type="SMART" id="SM01411">
    <property type="entry name" value="Ephrin_rec_like"/>
    <property type="match status" value="2"/>
</dbReference>
<sequence length="1237" mass="138387">MSETFIDEHTISTELSNVNPERHERKSHRHFENISINKEDDDGEDSDTDDDHKIIITATTMMMTFYVSILYDRTLSDNPIETIGAEAFGALSDYPMMTENSIYDIVINIWDTVRLNPLDPDRDNFRLNDREDLFLGPTLLNMGFTKVFDHSVNIYRPCPLGTLSKGNGECTDCPPGGFYSDTLGYVAESCKECPYGSYVPFENKPGKSILDCKACPIGTESDVFAGYRACPCLKGFYRTHRFAKCLKCEVGLVCQDDYASLKPGFWWRWRNESYKHRYQDFIQNLSTTSPALDNSSIRYPYSMPLTYRCQVEKSCKGGLDSLCGEGYEGPLCAVCSSEYHKQLDSCEKCPSKAWIVAQLSTVLVILFLLLAFLVWKRRTFEKNEGHCLIDMFFSKLKILVGFYQVTHGLLDVFSYIEWPDSLQAVATYSGILQLNLLQIAPVQCLFSGLHVNAFGELLLILTLNASIIGISGICYFIYKTVTLKSNNLEEDENPTKINQTKQLVYRNLFFFLYVTYLSTFSKTASVLPFACRKLCKDEMEEMCEEYVKADYSVQCQGSLYNHWLILAYISTAYVFALPAASVIVLWKQQRVLLSSTDSTQDTDTGVVGALRFLFENYKPTFWYWELVEMSRKAVLTSGLILVGQDTRSYIGLAWVVAGMYGVLFSWNKPIQVASENRLMSTSLAVTLVNLGIGAVSRIPAENISDDVDKKKDEIVMKVLILAANTLVIGLLVGQYVMFLYEYLKEWRKNPQCSLSCCLALLLPLNDLQGEIRGMVGKNLMKTQLDTGMLGKPSIATTAKDSGAMSFTLSGEDVEQENEVKRDDVVKNNNKKFHRWTQTEAVMPPLASTVEFGSMRGQQGIKELQPLKDEMHTSGENCNAPEKLRTFIKKEAKGHAVTKQKEGMKNEAECNAPTKQEEGMKNAAECDAPTKHQEGIKNAPKWDAPERQKEGETNAAECNASAMQKEGIENAAKCNAPTKQMEGKKNATECNAPAKQKEGMENAAECDAPAKQKEGVRNVAERNVSVKQKECMKNAAEYDAPEKQKEGLKNKAECDAPDKQKEGMKNAAECDAPEKHKESIKKEAVDNASAKQKECMKNEVERNASVKQKDDMKSAAGCNTLEKQKEGMKNDVQGNAPAKQKDDMKSAAKCDTLEKQRKGMKNNVEGNAPAKQKEGLNIVAEGNTMAKLMEFMKKETEGNASAKQKEGITIVAEGNTVARQKAFMKNEAESYAPEKPKT</sequence>
<feature type="transmembrane region" description="Helical" evidence="2">
    <location>
        <begin position="718"/>
        <end position="740"/>
    </location>
</feature>
<reference evidence="4" key="1">
    <citation type="journal article" date="2017" name="bioRxiv">
        <title>Comparative analysis of the genomes of Stylophora pistillata and Acropora digitifera provides evidence for extensive differences between species of corals.</title>
        <authorList>
            <person name="Voolstra C.R."/>
            <person name="Li Y."/>
            <person name="Liew Y.J."/>
            <person name="Baumgarten S."/>
            <person name="Zoccola D."/>
            <person name="Flot J.-F."/>
            <person name="Tambutte S."/>
            <person name="Allemand D."/>
            <person name="Aranda M."/>
        </authorList>
    </citation>
    <scope>NUCLEOTIDE SEQUENCE [LARGE SCALE GENOMIC DNA]</scope>
</reference>
<comment type="caution">
    <text evidence="3">The sequence shown here is derived from an EMBL/GenBank/DDBJ whole genome shotgun (WGS) entry which is preliminary data.</text>
</comment>
<evidence type="ECO:0000256" key="1">
    <source>
        <dbReference type="SAM" id="MobiDB-lite"/>
    </source>
</evidence>
<dbReference type="AlphaFoldDB" id="A0A2B4SYZ5"/>
<evidence type="ECO:0000313" key="4">
    <source>
        <dbReference type="Proteomes" id="UP000225706"/>
    </source>
</evidence>
<gene>
    <name evidence="3" type="ORF">AWC38_SpisGene925</name>
</gene>
<protein>
    <recommendedName>
        <fullName evidence="5">Tyrosine-protein kinase ephrin type A/B receptor-like domain-containing protein</fullName>
    </recommendedName>
</protein>
<feature type="transmembrane region" description="Helical" evidence="2">
    <location>
        <begin position="353"/>
        <end position="375"/>
    </location>
</feature>
<feature type="transmembrane region" description="Helical" evidence="2">
    <location>
        <begin position="508"/>
        <end position="530"/>
    </location>
</feature>
<feature type="compositionally biased region" description="Basic and acidic residues" evidence="1">
    <location>
        <begin position="1007"/>
        <end position="1019"/>
    </location>
</feature>
<accession>A0A2B4SYZ5</accession>
<feature type="compositionally biased region" description="Basic and acidic residues" evidence="1">
    <location>
        <begin position="1039"/>
        <end position="1063"/>
    </location>
</feature>
<name>A0A2B4SYZ5_STYPI</name>
<dbReference type="EMBL" id="LSMT01000006">
    <property type="protein sequence ID" value="PFX34100.1"/>
    <property type="molecule type" value="Genomic_DNA"/>
</dbReference>
<feature type="transmembrane region" description="Helical" evidence="2">
    <location>
        <begin position="563"/>
        <end position="586"/>
    </location>
</feature>
<keyword evidence="2" id="KW-0472">Membrane</keyword>
<organism evidence="3 4">
    <name type="scientific">Stylophora pistillata</name>
    <name type="common">Smooth cauliflower coral</name>
    <dbReference type="NCBI Taxonomy" id="50429"/>
    <lineage>
        <taxon>Eukaryota</taxon>
        <taxon>Metazoa</taxon>
        <taxon>Cnidaria</taxon>
        <taxon>Anthozoa</taxon>
        <taxon>Hexacorallia</taxon>
        <taxon>Scleractinia</taxon>
        <taxon>Astrocoeniina</taxon>
        <taxon>Pocilloporidae</taxon>
        <taxon>Stylophora</taxon>
    </lineage>
</organism>
<feature type="compositionally biased region" description="Basic and acidic residues" evidence="1">
    <location>
        <begin position="1138"/>
        <end position="1156"/>
    </location>
</feature>
<dbReference type="PANTHER" id="PTHR11319">
    <property type="entry name" value="G PROTEIN-COUPLED RECEPTOR-RELATED"/>
    <property type="match status" value="1"/>
</dbReference>
<dbReference type="OrthoDB" id="676979at2759"/>
<evidence type="ECO:0000313" key="3">
    <source>
        <dbReference type="EMBL" id="PFX34100.1"/>
    </source>
</evidence>
<proteinExistence type="predicted"/>
<keyword evidence="2" id="KW-0812">Transmembrane</keyword>
<evidence type="ECO:0008006" key="5">
    <source>
        <dbReference type="Google" id="ProtNLM"/>
    </source>
</evidence>
<keyword evidence="2" id="KW-1133">Transmembrane helix</keyword>
<feature type="transmembrane region" description="Helical" evidence="2">
    <location>
        <begin position="458"/>
        <end position="478"/>
    </location>
</feature>
<dbReference type="Gene3D" id="2.10.50.10">
    <property type="entry name" value="Tumor Necrosis Factor Receptor, subunit A, domain 2"/>
    <property type="match status" value="1"/>
</dbReference>
<feature type="compositionally biased region" description="Basic and acidic residues" evidence="1">
    <location>
        <begin position="1071"/>
        <end position="1112"/>
    </location>
</feature>
<feature type="region of interest" description="Disordered" evidence="1">
    <location>
        <begin position="928"/>
        <end position="955"/>
    </location>
</feature>
<evidence type="ECO:0000256" key="2">
    <source>
        <dbReference type="SAM" id="Phobius"/>
    </source>
</evidence>
<feature type="region of interest" description="Disordered" evidence="1">
    <location>
        <begin position="973"/>
        <end position="1020"/>
    </location>
</feature>